<dbReference type="Gene3D" id="3.90.1200.10">
    <property type="match status" value="1"/>
</dbReference>
<organism evidence="2 3">
    <name type="scientific">Sphingobium phenoxybenzoativorans</name>
    <dbReference type="NCBI Taxonomy" id="1592790"/>
    <lineage>
        <taxon>Bacteria</taxon>
        <taxon>Pseudomonadati</taxon>
        <taxon>Pseudomonadota</taxon>
        <taxon>Alphaproteobacteria</taxon>
        <taxon>Sphingomonadales</taxon>
        <taxon>Sphingomonadaceae</taxon>
        <taxon>Sphingobium</taxon>
    </lineage>
</organism>
<dbReference type="Gene3D" id="3.30.200.20">
    <property type="entry name" value="Phosphorylase Kinase, domain 1"/>
    <property type="match status" value="1"/>
</dbReference>
<dbReference type="AlphaFoldDB" id="A0A975K8F1"/>
<evidence type="ECO:0000313" key="3">
    <source>
        <dbReference type="Proteomes" id="UP000681425"/>
    </source>
</evidence>
<accession>A0A975K8F1</accession>
<dbReference type="InterPro" id="IPR011009">
    <property type="entry name" value="Kinase-like_dom_sf"/>
</dbReference>
<reference evidence="2" key="1">
    <citation type="submission" date="2021-04" db="EMBL/GenBank/DDBJ databases">
        <title>Isolation of p-tert-butylphenol degrading bacteria Sphingobium phenoxybenzoativorans Tas13 from active sludge.</title>
        <authorList>
            <person name="Li Y."/>
        </authorList>
    </citation>
    <scope>NUCLEOTIDE SEQUENCE</scope>
    <source>
        <strain evidence="2">Tas13</strain>
    </source>
</reference>
<dbReference type="EMBL" id="CP073910">
    <property type="protein sequence ID" value="QUT06721.1"/>
    <property type="molecule type" value="Genomic_DNA"/>
</dbReference>
<dbReference type="CDD" id="cd05154">
    <property type="entry name" value="ACAD10_11_N-like"/>
    <property type="match status" value="1"/>
</dbReference>
<evidence type="ECO:0000259" key="1">
    <source>
        <dbReference type="Pfam" id="PF01636"/>
    </source>
</evidence>
<proteinExistence type="predicted"/>
<dbReference type="InterPro" id="IPR051678">
    <property type="entry name" value="AGP_Transferase"/>
</dbReference>
<name>A0A975K8F1_9SPHN</name>
<gene>
    <name evidence="2" type="ORF">KFK14_04570</name>
</gene>
<dbReference type="KEGG" id="spph:KFK14_04570"/>
<dbReference type="Proteomes" id="UP000681425">
    <property type="component" value="Chromosome"/>
</dbReference>
<feature type="domain" description="Aminoglycoside phosphotransferase" evidence="1">
    <location>
        <begin position="35"/>
        <end position="276"/>
    </location>
</feature>
<dbReference type="InterPro" id="IPR041726">
    <property type="entry name" value="ACAD10_11_N"/>
</dbReference>
<evidence type="ECO:0000313" key="2">
    <source>
        <dbReference type="EMBL" id="QUT06721.1"/>
    </source>
</evidence>
<keyword evidence="3" id="KW-1185">Reference proteome</keyword>
<sequence length="359" mass="39435">MPFDPAVEELLRSDRLVPWLDSNAPALGSGPLQARFLHGGTSNTIIALERNGRRAVLRRPPLNPPPNSEKAMMREAQALKALGGTGVPHPELFGFSEDPSIIGAPFYIMEHVDGWAAELGEGDCLYPPPFDRADQKRPLAFALIDALVALQAVDYRAAGLGDFGHPDGFLDRQVSRWRKQFEGYEARYPGYRRRDIPGFDTVAAWLGQDIPAMGAPGIVHGDFGPPNVLFANDPPVRVAALIDWELATIGDPMMDVALLAINLRDDARPDVIPRAAYFDSTHYPTRGEVIDYYGRKSGRDVSRADYYLTLAQFRLACILEYKVAASMTGALPKAAGDRFAPMVVNLIADAHDRIARSEK</sequence>
<dbReference type="SUPFAM" id="SSF56112">
    <property type="entry name" value="Protein kinase-like (PK-like)"/>
    <property type="match status" value="1"/>
</dbReference>
<dbReference type="Pfam" id="PF01636">
    <property type="entry name" value="APH"/>
    <property type="match status" value="1"/>
</dbReference>
<dbReference type="InterPro" id="IPR002575">
    <property type="entry name" value="Aminoglycoside_PTrfase"/>
</dbReference>
<dbReference type="RefSeq" id="WP_212610030.1">
    <property type="nucleotide sequence ID" value="NZ_CP073910.1"/>
</dbReference>
<dbReference type="PANTHER" id="PTHR21310:SF40">
    <property type="entry name" value="AMINOGLYCOSIDE PHOSPHOTRANSFERASE DOMAIN-CONTAINING PROTEIN-RELATED"/>
    <property type="match status" value="1"/>
</dbReference>
<dbReference type="PANTHER" id="PTHR21310">
    <property type="entry name" value="AMINOGLYCOSIDE PHOSPHOTRANSFERASE-RELATED-RELATED"/>
    <property type="match status" value="1"/>
</dbReference>
<protein>
    <submittedName>
        <fullName evidence="2">Phosphotransferase family protein</fullName>
    </submittedName>
</protein>